<evidence type="ECO:0000313" key="3">
    <source>
        <dbReference type="Proteomes" id="UP001301731"/>
    </source>
</evidence>
<sequence>MTTTETTTSRRGRTLLTVVLPAVLVVGAIGGGLTYTGITVAGADRSAPTQVWEKPDATAADKDPAAELFSRGRATTELNKLLLPVPDGYRLGPDVDLYGNDGELDDKQAAALVKEEGKGLAGKKRREFEKRVDRAGIKGIAVRSFASADNDLVVTVHITRMKDKRRIHDMYELRNDLAELLELKKGPKIGGHKNSACFLIPAPTDVEKDEKQHQLEGMTCSAYDSEFLVSVSASGGKPFDKSAVATLVKKQLDHIKSPGEYV</sequence>
<gene>
    <name evidence="2" type="ORF">R2D22_20005</name>
</gene>
<keyword evidence="3" id="KW-1185">Reference proteome</keyword>
<evidence type="ECO:0000313" key="2">
    <source>
        <dbReference type="EMBL" id="WOX23542.1"/>
    </source>
</evidence>
<keyword evidence="1" id="KW-0472">Membrane</keyword>
<protein>
    <recommendedName>
        <fullName evidence="4">Secreted protein</fullName>
    </recommendedName>
</protein>
<evidence type="ECO:0000256" key="1">
    <source>
        <dbReference type="SAM" id="Phobius"/>
    </source>
</evidence>
<dbReference type="EMBL" id="CP137573">
    <property type="protein sequence ID" value="WOX23542.1"/>
    <property type="molecule type" value="Genomic_DNA"/>
</dbReference>
<proteinExistence type="predicted"/>
<feature type="transmembrane region" description="Helical" evidence="1">
    <location>
        <begin position="15"/>
        <end position="38"/>
    </location>
</feature>
<reference evidence="2 3" key="1">
    <citation type="submission" date="2023-10" db="EMBL/GenBank/DDBJ databases">
        <title>The genome sequence of Streptomyces sp. HUAS YS2.</title>
        <authorList>
            <person name="Mo P."/>
        </authorList>
    </citation>
    <scope>NUCLEOTIDE SEQUENCE [LARGE SCALE GENOMIC DNA]</scope>
    <source>
        <strain evidence="2 3">HUAS YS2</strain>
    </source>
</reference>
<dbReference type="Proteomes" id="UP001301731">
    <property type="component" value="Chromosome"/>
</dbReference>
<name>A0ABZ0LVS2_9ACTN</name>
<organism evidence="2 3">
    <name type="scientific">Streptomyces solicathayae</name>
    <dbReference type="NCBI Taxonomy" id="3081768"/>
    <lineage>
        <taxon>Bacteria</taxon>
        <taxon>Bacillati</taxon>
        <taxon>Actinomycetota</taxon>
        <taxon>Actinomycetes</taxon>
        <taxon>Kitasatosporales</taxon>
        <taxon>Streptomycetaceae</taxon>
        <taxon>Streptomyces</taxon>
    </lineage>
</organism>
<keyword evidence="1" id="KW-1133">Transmembrane helix</keyword>
<dbReference type="RefSeq" id="WP_318105446.1">
    <property type="nucleotide sequence ID" value="NZ_CP137573.1"/>
</dbReference>
<accession>A0ABZ0LVS2</accession>
<keyword evidence="1" id="KW-0812">Transmembrane</keyword>
<evidence type="ECO:0008006" key="4">
    <source>
        <dbReference type="Google" id="ProtNLM"/>
    </source>
</evidence>